<keyword evidence="2 6" id="KW-0808">Transferase</keyword>
<evidence type="ECO:0000259" key="7">
    <source>
        <dbReference type="Pfam" id="PF00551"/>
    </source>
</evidence>
<proteinExistence type="inferred from homology"/>
<dbReference type="InterPro" id="IPR004607">
    <property type="entry name" value="GART"/>
</dbReference>
<feature type="active site" description="Proton donor" evidence="6">
    <location>
        <position position="109"/>
    </location>
</feature>
<dbReference type="CDD" id="cd08645">
    <property type="entry name" value="FMT_core_GART"/>
    <property type="match status" value="1"/>
</dbReference>
<reference evidence="8 9" key="1">
    <citation type="submission" date="2021-05" db="EMBL/GenBank/DDBJ databases">
        <title>Fusibacter ferrireducens sp. nov., an anaerobic, sulfur- and Fe-reducing bacterium isolated from the mangrove sediment.</title>
        <authorList>
            <person name="Qiu D."/>
        </authorList>
    </citation>
    <scope>NUCLEOTIDE SEQUENCE [LARGE SCALE GENOMIC DNA]</scope>
    <source>
        <strain evidence="8 9">DSM 12116</strain>
    </source>
</reference>
<dbReference type="PROSITE" id="PS00373">
    <property type="entry name" value="GART"/>
    <property type="match status" value="1"/>
</dbReference>
<organism evidence="8 9">
    <name type="scientific">Fusibacter paucivorans</name>
    <dbReference type="NCBI Taxonomy" id="76009"/>
    <lineage>
        <taxon>Bacteria</taxon>
        <taxon>Bacillati</taxon>
        <taxon>Bacillota</taxon>
        <taxon>Clostridia</taxon>
        <taxon>Eubacteriales</taxon>
        <taxon>Eubacteriales Family XII. Incertae Sedis</taxon>
        <taxon>Fusibacter</taxon>
    </lineage>
</organism>
<dbReference type="InterPro" id="IPR002376">
    <property type="entry name" value="Formyl_transf_N"/>
</dbReference>
<comment type="pathway">
    <text evidence="1 6">Purine metabolism; IMP biosynthesis via de novo pathway; N(2)-formyl-N(1)-(5-phospho-D-ribosyl)glycinamide from N(1)-(5-phospho-D-ribosyl)glycinamide (10-formyl THF route): step 1/1.</text>
</comment>
<comment type="caution">
    <text evidence="6">Lacks conserved residue(s) required for the propagation of feature annotation.</text>
</comment>
<comment type="similarity">
    <text evidence="4 6">Belongs to the GART family.</text>
</comment>
<feature type="binding site" evidence="6">
    <location>
        <position position="68"/>
    </location>
    <ligand>
        <name>(6R)-10-formyltetrahydrofolate</name>
        <dbReference type="ChEBI" id="CHEBI:195366"/>
    </ligand>
</feature>
<dbReference type="GO" id="GO:0004644">
    <property type="term" value="F:phosphoribosylglycinamide formyltransferase activity"/>
    <property type="evidence" value="ECO:0007669"/>
    <property type="project" value="UniProtKB-EC"/>
</dbReference>
<sequence>MKRLAVLVSGGGSNLQALIDAIQSGEISAKIELVISNREQAYGLTRAAQNGIATHYLGIKNYPDSNARAEKLNTLLAAHQIDYVVLAGYLSILKPETIRQYEGRIVNIHPSLIPKYCGEGFYGHHVHEAVLANGESESGATTHFVDEGVDTGKIIYQERVPVLKGDTVETLSARVLTVEHQLIVRTVRDLCSGSVKTSE</sequence>
<keyword evidence="9" id="KW-1185">Reference proteome</keyword>
<dbReference type="EC" id="2.1.2.2" evidence="6"/>
<dbReference type="NCBIfam" id="TIGR00639">
    <property type="entry name" value="PurN"/>
    <property type="match status" value="1"/>
</dbReference>
<dbReference type="Pfam" id="PF00551">
    <property type="entry name" value="Formyl_trans_N"/>
    <property type="match status" value="1"/>
</dbReference>
<dbReference type="PANTHER" id="PTHR43369">
    <property type="entry name" value="PHOSPHORIBOSYLGLYCINAMIDE FORMYLTRANSFERASE"/>
    <property type="match status" value="1"/>
</dbReference>
<dbReference type="InterPro" id="IPR001555">
    <property type="entry name" value="GART_AS"/>
</dbReference>
<evidence type="ECO:0000256" key="5">
    <source>
        <dbReference type="ARBA" id="ARBA00047664"/>
    </source>
</evidence>
<protein>
    <recommendedName>
        <fullName evidence="6">Phosphoribosylglycinamide formyltransferase</fullName>
        <ecNumber evidence="6">2.1.2.2</ecNumber>
    </recommendedName>
    <alternativeName>
        <fullName evidence="6">5'-phosphoribosylglycinamide transformylase</fullName>
    </alternativeName>
    <alternativeName>
        <fullName evidence="6">GAR transformylase</fullName>
        <shortName evidence="6">GART</shortName>
    </alternativeName>
</protein>
<evidence type="ECO:0000256" key="3">
    <source>
        <dbReference type="ARBA" id="ARBA00022755"/>
    </source>
</evidence>
<dbReference type="PANTHER" id="PTHR43369:SF2">
    <property type="entry name" value="PHOSPHORIBOSYLGLYCINAMIDE FORMYLTRANSFERASE"/>
    <property type="match status" value="1"/>
</dbReference>
<feature type="domain" description="Formyl transferase N-terminal" evidence="7">
    <location>
        <begin position="2"/>
        <end position="187"/>
    </location>
</feature>
<keyword evidence="3 6" id="KW-0658">Purine biosynthesis</keyword>
<dbReference type="SUPFAM" id="SSF53328">
    <property type="entry name" value="Formyltransferase"/>
    <property type="match status" value="1"/>
</dbReference>
<accession>A0ABS5PRL3</accession>
<evidence type="ECO:0000256" key="1">
    <source>
        <dbReference type="ARBA" id="ARBA00005054"/>
    </source>
</evidence>
<comment type="function">
    <text evidence="6">Catalyzes the transfer of a formyl group from 10-formyltetrahydrofolate to 5-phospho-ribosyl-glycinamide (GAR), producing 5-phospho-ribosyl-N-formylglycinamide (FGAR) and tetrahydrofolate.</text>
</comment>
<evidence type="ECO:0000313" key="9">
    <source>
        <dbReference type="Proteomes" id="UP000746471"/>
    </source>
</evidence>
<comment type="catalytic activity">
    <reaction evidence="5 6">
        <text>N(1)-(5-phospho-beta-D-ribosyl)glycinamide + (6R)-10-formyltetrahydrofolate = N(2)-formyl-N(1)-(5-phospho-beta-D-ribosyl)glycinamide + (6S)-5,6,7,8-tetrahydrofolate + H(+)</text>
        <dbReference type="Rhea" id="RHEA:15053"/>
        <dbReference type="ChEBI" id="CHEBI:15378"/>
        <dbReference type="ChEBI" id="CHEBI:57453"/>
        <dbReference type="ChEBI" id="CHEBI:143788"/>
        <dbReference type="ChEBI" id="CHEBI:147286"/>
        <dbReference type="ChEBI" id="CHEBI:195366"/>
        <dbReference type="EC" id="2.1.2.2"/>
    </reaction>
</comment>
<evidence type="ECO:0000256" key="6">
    <source>
        <dbReference type="HAMAP-Rule" id="MF_01930"/>
    </source>
</evidence>
<feature type="binding site" evidence="6">
    <location>
        <begin position="12"/>
        <end position="14"/>
    </location>
    <ligand>
        <name>N(1)-(5-phospho-beta-D-ribosyl)glycinamide</name>
        <dbReference type="ChEBI" id="CHEBI:143788"/>
    </ligand>
</feature>
<feature type="site" description="Raises pKa of active site His" evidence="6">
    <location>
        <position position="150"/>
    </location>
</feature>
<evidence type="ECO:0000256" key="4">
    <source>
        <dbReference type="ARBA" id="ARBA00038440"/>
    </source>
</evidence>
<dbReference type="EMBL" id="JAHBCL010000025">
    <property type="protein sequence ID" value="MBS7527805.1"/>
    <property type="molecule type" value="Genomic_DNA"/>
</dbReference>
<evidence type="ECO:0000256" key="2">
    <source>
        <dbReference type="ARBA" id="ARBA00022679"/>
    </source>
</evidence>
<comment type="caution">
    <text evidence="8">The sequence shown here is derived from an EMBL/GenBank/DDBJ whole genome shotgun (WGS) entry which is preliminary data.</text>
</comment>
<name>A0ABS5PRL3_9FIRM</name>
<evidence type="ECO:0000313" key="8">
    <source>
        <dbReference type="EMBL" id="MBS7527805.1"/>
    </source>
</evidence>
<dbReference type="Gene3D" id="3.40.50.170">
    <property type="entry name" value="Formyl transferase, N-terminal domain"/>
    <property type="match status" value="1"/>
</dbReference>
<dbReference type="HAMAP" id="MF_01930">
    <property type="entry name" value="PurN"/>
    <property type="match status" value="1"/>
</dbReference>
<dbReference type="InterPro" id="IPR036477">
    <property type="entry name" value="Formyl_transf_N_sf"/>
</dbReference>
<dbReference type="Proteomes" id="UP000746471">
    <property type="component" value="Unassembled WGS sequence"/>
</dbReference>
<feature type="binding site" evidence="6">
    <location>
        <position position="107"/>
    </location>
    <ligand>
        <name>(6R)-10-formyltetrahydrofolate</name>
        <dbReference type="ChEBI" id="CHEBI:195366"/>
    </ligand>
</feature>
<gene>
    <name evidence="6" type="primary">purN</name>
    <name evidence="8" type="ORF">KHM83_14060</name>
</gene>